<feature type="region of interest" description="Disordered" evidence="3">
    <location>
        <begin position="792"/>
        <end position="854"/>
    </location>
</feature>
<dbReference type="PANTHER" id="PTHR11022:SF41">
    <property type="entry name" value="PEPTIDOGLYCAN-RECOGNITION PROTEIN LC-RELATED"/>
    <property type="match status" value="1"/>
</dbReference>
<dbReference type="Proteomes" id="UP000321595">
    <property type="component" value="Chromosome"/>
</dbReference>
<name>A0A5B8XVG3_9DELT</name>
<dbReference type="KEGG" id="bbae:FRD01_10875"/>
<dbReference type="SUPFAM" id="SSF69318">
    <property type="entry name" value="Integrin alpha N-terminal domain"/>
    <property type="match status" value="2"/>
</dbReference>
<dbReference type="InterPro" id="IPR002502">
    <property type="entry name" value="Amidase_domain"/>
</dbReference>
<dbReference type="SMART" id="SM00644">
    <property type="entry name" value="Ami_2"/>
    <property type="match status" value="1"/>
</dbReference>
<dbReference type="InterPro" id="IPR036505">
    <property type="entry name" value="Amidase/PGRP_sf"/>
</dbReference>
<comment type="similarity">
    <text evidence="1">Belongs to the N-acetylmuramoyl-L-alanine amidase 2 family.</text>
</comment>
<dbReference type="Gene3D" id="2.130.10.130">
    <property type="entry name" value="Integrin alpha, N-terminal"/>
    <property type="match status" value="1"/>
</dbReference>
<dbReference type="Pfam" id="PF13517">
    <property type="entry name" value="FG-GAP_3"/>
    <property type="match status" value="1"/>
</dbReference>
<dbReference type="GO" id="GO:0008270">
    <property type="term" value="F:zinc ion binding"/>
    <property type="evidence" value="ECO:0007669"/>
    <property type="project" value="InterPro"/>
</dbReference>
<feature type="domain" description="Peptidoglycan recognition protein family" evidence="5">
    <location>
        <begin position="201"/>
        <end position="337"/>
    </location>
</feature>
<evidence type="ECO:0000259" key="5">
    <source>
        <dbReference type="SMART" id="SM00701"/>
    </source>
</evidence>
<reference evidence="6 7" key="1">
    <citation type="submission" date="2019-08" db="EMBL/GenBank/DDBJ databases">
        <authorList>
            <person name="Liang Q."/>
        </authorList>
    </citation>
    <scope>NUCLEOTIDE SEQUENCE [LARGE SCALE GENOMIC DNA]</scope>
    <source>
        <strain evidence="6 7">V1718</strain>
    </source>
</reference>
<keyword evidence="7" id="KW-1185">Reference proteome</keyword>
<evidence type="ECO:0000313" key="7">
    <source>
        <dbReference type="Proteomes" id="UP000321595"/>
    </source>
</evidence>
<dbReference type="OrthoDB" id="5477513at2"/>
<feature type="domain" description="N-acetylmuramoyl-L-alanine amidase" evidence="4">
    <location>
        <begin position="219"/>
        <end position="352"/>
    </location>
</feature>
<proteinExistence type="inferred from homology"/>
<dbReference type="Gene3D" id="3.40.80.10">
    <property type="entry name" value="Peptidoglycan recognition protein-like"/>
    <property type="match status" value="1"/>
</dbReference>
<evidence type="ECO:0000256" key="2">
    <source>
        <dbReference type="ARBA" id="ARBA00022729"/>
    </source>
</evidence>
<evidence type="ECO:0000256" key="1">
    <source>
        <dbReference type="ARBA" id="ARBA00007553"/>
    </source>
</evidence>
<accession>A0A5B8XVG3</accession>
<dbReference type="InterPro" id="IPR006619">
    <property type="entry name" value="PGRP_domain_met/bac"/>
</dbReference>
<gene>
    <name evidence="6" type="ORF">FRD01_10875</name>
</gene>
<dbReference type="PANTHER" id="PTHR11022">
    <property type="entry name" value="PEPTIDOGLYCAN RECOGNITION PROTEIN"/>
    <property type="match status" value="1"/>
</dbReference>
<dbReference type="SMART" id="SM00701">
    <property type="entry name" value="PGRP"/>
    <property type="match status" value="1"/>
</dbReference>
<dbReference type="EMBL" id="CP042467">
    <property type="protein sequence ID" value="QED27726.1"/>
    <property type="molecule type" value="Genomic_DNA"/>
</dbReference>
<dbReference type="Pfam" id="PF01510">
    <property type="entry name" value="Amidase_2"/>
    <property type="match status" value="1"/>
</dbReference>
<evidence type="ECO:0000256" key="3">
    <source>
        <dbReference type="SAM" id="MobiDB-lite"/>
    </source>
</evidence>
<feature type="compositionally biased region" description="Pro residues" evidence="3">
    <location>
        <begin position="794"/>
        <end position="814"/>
    </location>
</feature>
<dbReference type="InterPro" id="IPR028994">
    <property type="entry name" value="Integrin_alpha_N"/>
</dbReference>
<dbReference type="InterPro" id="IPR015510">
    <property type="entry name" value="PGRP"/>
</dbReference>
<dbReference type="GO" id="GO:0009253">
    <property type="term" value="P:peptidoglycan catabolic process"/>
    <property type="evidence" value="ECO:0007669"/>
    <property type="project" value="InterPro"/>
</dbReference>
<dbReference type="GO" id="GO:0008745">
    <property type="term" value="F:N-acetylmuramoyl-L-alanine amidase activity"/>
    <property type="evidence" value="ECO:0007669"/>
    <property type="project" value="InterPro"/>
</dbReference>
<evidence type="ECO:0000259" key="4">
    <source>
        <dbReference type="SMART" id="SM00644"/>
    </source>
</evidence>
<dbReference type="InterPro" id="IPR013517">
    <property type="entry name" value="FG-GAP"/>
</dbReference>
<evidence type="ECO:0008006" key="8">
    <source>
        <dbReference type="Google" id="ProtNLM"/>
    </source>
</evidence>
<dbReference type="AlphaFoldDB" id="A0A5B8XVG3"/>
<protein>
    <recommendedName>
        <fullName evidence="8">N-acetylmuramoyl-L-alanine amidase</fullName>
    </recommendedName>
</protein>
<dbReference type="CDD" id="cd06583">
    <property type="entry name" value="PGRP"/>
    <property type="match status" value="1"/>
</dbReference>
<organism evidence="6 7">
    <name type="scientific">Microvenator marinus</name>
    <dbReference type="NCBI Taxonomy" id="2600177"/>
    <lineage>
        <taxon>Bacteria</taxon>
        <taxon>Deltaproteobacteria</taxon>
        <taxon>Bradymonadales</taxon>
        <taxon>Microvenatoraceae</taxon>
        <taxon>Microvenator</taxon>
    </lineage>
</organism>
<dbReference type="SUPFAM" id="SSF55846">
    <property type="entry name" value="N-acetylmuramoyl-L-alanine amidase-like"/>
    <property type="match status" value="1"/>
</dbReference>
<feature type="compositionally biased region" description="Acidic residues" evidence="3">
    <location>
        <begin position="829"/>
        <end position="840"/>
    </location>
</feature>
<sequence>MWSNVPICKMPNFGQENFMLRCLVFALIALMMGCTENVSTQASGLEPGQDDRMPANEVEVVISDMTAGVVESPIPFMQVGFIFDAEDPAIRFRVLDTMTRTWTDWDDAEITWTEDIHHVGRIILTSPASAIEIQRTGPVIDGKLEFMPEVYATDRLARDLPFETEFDTQILREATQTPPTLQRLPDGAQLRTQHQAVAPSSLVISRSGWGARNPGKICGSAHNPYRMTIHHTAAPSTDGSDPAIRMRQMQAYHIDSNGWCDLGYHFVTSQSGRIYQGRNHEGRVGAHTGNTNTGNVGISMIGNFEVQTLGSAQRDATVRITKWVTNTYGIAVNRTRIKGHKEWPGQSTACPGRNFMSQFNNFISRVNGATTPTTPTTPTPEPEPDPVYDIAHHVQNIVLEPMADLNADGLADICIRDKDGIDCRVSTRDGFGASIRGPELKDSSGWGGTDNYATIRAGDINGDGMADLCARANAGMRCWIFDGEKFGPSITGPAWSDDAGFNRVSQYATIQMPDINGDGMADLCARKKEGLECAISTGEGFGTPFMGPLLRDADGWDKPEYFGTIRFADINGDGKSDVCARNATTIRCFLSKGDGFEAGVSGPGWTNENGWDNFHYWSTIRLVDLDNDGAADICARAAAGILCHLADGEGGFGPRIEGPGLSNQSGWDDMSNYDTIRYADVTGDGRLDLCARANAGMQCWPFDGEKFGDGWSPGPMKDDSGWDNEQFYRTISMADINGDGMADVCARASQNYVCWVSTGSGFNPTLVAGPAWSNAAGYSDVKYYSTTRLFGPIRPLPPEPGPEEPGQPGTPPEMPGNNESPDPNPNPTDGEDVDWGDQVDPDAQPTDLAVSDGCSTSGAIPSLWLLLFAVHAGSVRVRRKRGRA</sequence>
<keyword evidence="2" id="KW-0732">Signal</keyword>
<evidence type="ECO:0000313" key="6">
    <source>
        <dbReference type="EMBL" id="QED27726.1"/>
    </source>
</evidence>